<feature type="domain" description="N-acetyltransferase" evidence="1">
    <location>
        <begin position="3"/>
        <end position="168"/>
    </location>
</feature>
<sequence>MAFDIRKMEVKDAASIIEHKKKVTEENPDTLATAIENKTITIEEEEATVKSLGPNDLGIVAVDGDKVVGMLNMRQDHRKKFEHIGQFGISMQQAYTGSGTGTEMVKQAIQFARDNDMLEKIILTVFSNNPGAIKLYKKLGFEEEATLKNQVKLAQGYTDLVYMSIDVK</sequence>
<dbReference type="EMBL" id="JAGGKN010000003">
    <property type="protein sequence ID" value="MBP1952162.1"/>
    <property type="molecule type" value="Genomic_DNA"/>
</dbReference>
<reference evidence="2 3" key="1">
    <citation type="submission" date="2021-03" db="EMBL/GenBank/DDBJ databases">
        <title>Genomic Encyclopedia of Type Strains, Phase IV (KMG-IV): sequencing the most valuable type-strain genomes for metagenomic binning, comparative biology and taxonomic classification.</title>
        <authorList>
            <person name="Goeker M."/>
        </authorList>
    </citation>
    <scope>NUCLEOTIDE SEQUENCE [LARGE SCALE GENOMIC DNA]</scope>
    <source>
        <strain evidence="2 3">DSM 22420</strain>
    </source>
</reference>
<dbReference type="Proteomes" id="UP001519348">
    <property type="component" value="Unassembled WGS sequence"/>
</dbReference>
<dbReference type="PROSITE" id="PS51186">
    <property type="entry name" value="GNAT"/>
    <property type="match status" value="1"/>
</dbReference>
<evidence type="ECO:0000259" key="1">
    <source>
        <dbReference type="PROSITE" id="PS51186"/>
    </source>
</evidence>
<evidence type="ECO:0000313" key="3">
    <source>
        <dbReference type="Proteomes" id="UP001519348"/>
    </source>
</evidence>
<accession>A0ABS4HML5</accession>
<dbReference type="InterPro" id="IPR000182">
    <property type="entry name" value="GNAT_dom"/>
</dbReference>
<dbReference type="CDD" id="cd04301">
    <property type="entry name" value="NAT_SF"/>
    <property type="match status" value="1"/>
</dbReference>
<dbReference type="SUPFAM" id="SSF55729">
    <property type="entry name" value="Acyl-CoA N-acyltransferases (Nat)"/>
    <property type="match status" value="1"/>
</dbReference>
<gene>
    <name evidence="2" type="ORF">J2Z27_001201</name>
</gene>
<dbReference type="PANTHER" id="PTHR43415">
    <property type="entry name" value="SPERMIDINE N(1)-ACETYLTRANSFERASE"/>
    <property type="match status" value="1"/>
</dbReference>
<evidence type="ECO:0000313" key="2">
    <source>
        <dbReference type="EMBL" id="MBP1952162.1"/>
    </source>
</evidence>
<proteinExistence type="predicted"/>
<dbReference type="PANTHER" id="PTHR43415:SF3">
    <property type="entry name" value="GNAT-FAMILY ACETYLTRANSFERASE"/>
    <property type="match status" value="1"/>
</dbReference>
<comment type="caution">
    <text evidence="2">The sequence shown here is derived from an EMBL/GenBank/DDBJ whole genome shotgun (WGS) entry which is preliminary data.</text>
</comment>
<dbReference type="Pfam" id="PF00583">
    <property type="entry name" value="Acetyltransf_1"/>
    <property type="match status" value="1"/>
</dbReference>
<dbReference type="RefSeq" id="WP_186089181.1">
    <property type="nucleotide sequence ID" value="NZ_BMCN01000003.1"/>
</dbReference>
<protein>
    <submittedName>
        <fullName evidence="2">RimJ/RimL family protein N-acetyltransferase</fullName>
    </submittedName>
</protein>
<name>A0ABS4HML5_9STAP</name>
<keyword evidence="3" id="KW-1185">Reference proteome</keyword>
<dbReference type="InterPro" id="IPR016181">
    <property type="entry name" value="Acyl_CoA_acyltransferase"/>
</dbReference>
<organism evidence="2 3">
    <name type="scientific">Jeotgalicoccus aerolatus</name>
    <dbReference type="NCBI Taxonomy" id="709510"/>
    <lineage>
        <taxon>Bacteria</taxon>
        <taxon>Bacillati</taxon>
        <taxon>Bacillota</taxon>
        <taxon>Bacilli</taxon>
        <taxon>Bacillales</taxon>
        <taxon>Staphylococcaceae</taxon>
        <taxon>Jeotgalicoccus</taxon>
    </lineage>
</organism>
<dbReference type="Gene3D" id="3.40.630.30">
    <property type="match status" value="1"/>
</dbReference>